<dbReference type="InterPro" id="IPR050498">
    <property type="entry name" value="Ycf3"/>
</dbReference>
<dbReference type="AlphaFoldDB" id="A0A518FPW6"/>
<dbReference type="PROSITE" id="PS51257">
    <property type="entry name" value="PROKAR_LIPOPROTEIN"/>
    <property type="match status" value="1"/>
</dbReference>
<dbReference type="PANTHER" id="PTHR44858:SF1">
    <property type="entry name" value="UDP-N-ACETYLGLUCOSAMINE--PEPTIDE N-ACETYLGLUCOSAMINYLTRANSFERASE SPINDLY-RELATED"/>
    <property type="match status" value="1"/>
</dbReference>
<dbReference type="SUPFAM" id="SSF48452">
    <property type="entry name" value="TPR-like"/>
    <property type="match status" value="1"/>
</dbReference>
<dbReference type="Pfam" id="PF14559">
    <property type="entry name" value="TPR_19"/>
    <property type="match status" value="1"/>
</dbReference>
<organism evidence="4 5">
    <name type="scientific">Gimesia panareensis</name>
    <dbReference type="NCBI Taxonomy" id="2527978"/>
    <lineage>
        <taxon>Bacteria</taxon>
        <taxon>Pseudomonadati</taxon>
        <taxon>Planctomycetota</taxon>
        <taxon>Planctomycetia</taxon>
        <taxon>Planctomycetales</taxon>
        <taxon>Planctomycetaceae</taxon>
        <taxon>Gimesia</taxon>
    </lineage>
</organism>
<protein>
    <submittedName>
        <fullName evidence="4">Tetratricopeptide repeat protein</fullName>
    </submittedName>
</protein>
<evidence type="ECO:0000313" key="5">
    <source>
        <dbReference type="Proteomes" id="UP000320839"/>
    </source>
</evidence>
<sequence length="189" mass="21913">MQHFRVRQTAAIVAALGWLTGCVPGERMDGPLYYNPFRELRHLNSRSETYQTEIAECMHALESNENDVEALYQRGILYAATGRYQDAMTDLTQVVSLIKANGEPEQLSLVTVYRKRGLIHWENKDVDSAINDFSLALEQEPDNTDILFHRWQAYLRQGNNEKARLDRLRGKTLDQERFEEDYGFQRGVI</sequence>
<reference evidence="4 5" key="1">
    <citation type="submission" date="2019-02" db="EMBL/GenBank/DDBJ databases">
        <title>Deep-cultivation of Planctomycetes and their phenomic and genomic characterization uncovers novel biology.</title>
        <authorList>
            <person name="Wiegand S."/>
            <person name="Jogler M."/>
            <person name="Boedeker C."/>
            <person name="Pinto D."/>
            <person name="Vollmers J."/>
            <person name="Rivas-Marin E."/>
            <person name="Kohn T."/>
            <person name="Peeters S.H."/>
            <person name="Heuer A."/>
            <person name="Rast P."/>
            <person name="Oberbeckmann S."/>
            <person name="Bunk B."/>
            <person name="Jeske O."/>
            <person name="Meyerdierks A."/>
            <person name="Storesund J.E."/>
            <person name="Kallscheuer N."/>
            <person name="Luecker S."/>
            <person name="Lage O.M."/>
            <person name="Pohl T."/>
            <person name="Merkel B.J."/>
            <person name="Hornburger P."/>
            <person name="Mueller R.-W."/>
            <person name="Bruemmer F."/>
            <person name="Labrenz M."/>
            <person name="Spormann A.M."/>
            <person name="Op den Camp H."/>
            <person name="Overmann J."/>
            <person name="Amann R."/>
            <person name="Jetten M.S.M."/>
            <person name="Mascher T."/>
            <person name="Medema M.H."/>
            <person name="Devos D.P."/>
            <person name="Kaster A.-K."/>
            <person name="Ovreas L."/>
            <person name="Rohde M."/>
            <person name="Galperin M.Y."/>
            <person name="Jogler C."/>
        </authorList>
    </citation>
    <scope>NUCLEOTIDE SEQUENCE [LARGE SCALE GENOMIC DNA]</scope>
    <source>
        <strain evidence="4 5">Pan153</strain>
    </source>
</reference>
<dbReference type="Pfam" id="PF13431">
    <property type="entry name" value="TPR_17"/>
    <property type="match status" value="1"/>
</dbReference>
<dbReference type="OrthoDB" id="250076at2"/>
<dbReference type="SMART" id="SM00028">
    <property type="entry name" value="TPR"/>
    <property type="match status" value="2"/>
</dbReference>
<dbReference type="InterPro" id="IPR011990">
    <property type="entry name" value="TPR-like_helical_dom_sf"/>
</dbReference>
<feature type="repeat" description="TPR" evidence="3">
    <location>
        <begin position="110"/>
        <end position="143"/>
    </location>
</feature>
<proteinExistence type="predicted"/>
<dbReference type="EMBL" id="CP036317">
    <property type="protein sequence ID" value="QDV18392.1"/>
    <property type="molecule type" value="Genomic_DNA"/>
</dbReference>
<dbReference type="PANTHER" id="PTHR44858">
    <property type="entry name" value="TETRATRICOPEPTIDE REPEAT PROTEIN 6"/>
    <property type="match status" value="1"/>
</dbReference>
<dbReference type="PROSITE" id="PS50005">
    <property type="entry name" value="TPR"/>
    <property type="match status" value="2"/>
</dbReference>
<evidence type="ECO:0000256" key="1">
    <source>
        <dbReference type="ARBA" id="ARBA00022737"/>
    </source>
</evidence>
<gene>
    <name evidence="4" type="ORF">Pan153_30500</name>
</gene>
<dbReference type="RefSeq" id="WP_145456655.1">
    <property type="nucleotide sequence ID" value="NZ_CP036317.1"/>
</dbReference>
<dbReference type="InterPro" id="IPR019734">
    <property type="entry name" value="TPR_rpt"/>
</dbReference>
<evidence type="ECO:0000313" key="4">
    <source>
        <dbReference type="EMBL" id="QDV18392.1"/>
    </source>
</evidence>
<keyword evidence="2 3" id="KW-0802">TPR repeat</keyword>
<dbReference type="Gene3D" id="1.25.40.10">
    <property type="entry name" value="Tetratricopeptide repeat domain"/>
    <property type="match status" value="2"/>
</dbReference>
<dbReference type="Proteomes" id="UP000320839">
    <property type="component" value="Chromosome"/>
</dbReference>
<evidence type="ECO:0000256" key="3">
    <source>
        <dbReference type="PROSITE-ProRule" id="PRU00339"/>
    </source>
</evidence>
<name>A0A518FPW6_9PLAN</name>
<accession>A0A518FPW6</accession>
<evidence type="ECO:0000256" key="2">
    <source>
        <dbReference type="ARBA" id="ARBA00022803"/>
    </source>
</evidence>
<keyword evidence="1" id="KW-0677">Repeat</keyword>
<feature type="repeat" description="TPR" evidence="3">
    <location>
        <begin position="68"/>
        <end position="101"/>
    </location>
</feature>